<evidence type="ECO:0008006" key="3">
    <source>
        <dbReference type="Google" id="ProtNLM"/>
    </source>
</evidence>
<gene>
    <name evidence="1" type="ORF">WMO66_00275</name>
</gene>
<keyword evidence="2" id="KW-1185">Reference proteome</keyword>
<name>A0ABV1G2R4_9FIRM</name>
<reference evidence="1 2" key="1">
    <citation type="submission" date="2024-03" db="EMBL/GenBank/DDBJ databases">
        <title>Human intestinal bacterial collection.</title>
        <authorList>
            <person name="Pauvert C."/>
            <person name="Hitch T.C.A."/>
            <person name="Clavel T."/>
        </authorList>
    </citation>
    <scope>NUCLEOTIDE SEQUENCE [LARGE SCALE GENOMIC DNA]</scope>
    <source>
        <strain evidence="1 2">CLA-AA-H192</strain>
    </source>
</reference>
<sequence>MSYILILLPAPSEKKRRTCRKRRCAQTVGNEPILPRDPENRVCIFERAAFSLCLYFITFARVRQIPP</sequence>
<dbReference type="Proteomes" id="UP001491552">
    <property type="component" value="Unassembled WGS sequence"/>
</dbReference>
<dbReference type="EMBL" id="JBBMFF010000027">
    <property type="protein sequence ID" value="MEQ2509691.1"/>
    <property type="molecule type" value="Genomic_DNA"/>
</dbReference>
<evidence type="ECO:0000313" key="1">
    <source>
        <dbReference type="EMBL" id="MEQ2509691.1"/>
    </source>
</evidence>
<dbReference type="RefSeq" id="WP_349134408.1">
    <property type="nucleotide sequence ID" value="NZ_JBBMFF010000027.1"/>
</dbReference>
<organism evidence="1 2">
    <name type="scientific">Faecousia intestinalis</name>
    <dbReference type="NCBI Taxonomy" id="3133167"/>
    <lineage>
        <taxon>Bacteria</taxon>
        <taxon>Bacillati</taxon>
        <taxon>Bacillota</taxon>
        <taxon>Clostridia</taxon>
        <taxon>Eubacteriales</taxon>
        <taxon>Oscillospiraceae</taxon>
        <taxon>Faecousia</taxon>
    </lineage>
</organism>
<evidence type="ECO:0000313" key="2">
    <source>
        <dbReference type="Proteomes" id="UP001491552"/>
    </source>
</evidence>
<protein>
    <recommendedName>
        <fullName evidence="3">Ribosomal protein L36</fullName>
    </recommendedName>
</protein>
<accession>A0ABV1G2R4</accession>
<proteinExistence type="predicted"/>
<comment type="caution">
    <text evidence="1">The sequence shown here is derived from an EMBL/GenBank/DDBJ whole genome shotgun (WGS) entry which is preliminary data.</text>
</comment>